<evidence type="ECO:0000259" key="2">
    <source>
        <dbReference type="Pfam" id="PF13360"/>
    </source>
</evidence>
<proteinExistence type="predicted"/>
<evidence type="ECO:0000313" key="3">
    <source>
        <dbReference type="EMBL" id="MER5172164.1"/>
    </source>
</evidence>
<dbReference type="SMART" id="SM00564">
    <property type="entry name" value="PQQ"/>
    <property type="match status" value="6"/>
</dbReference>
<dbReference type="InterPro" id="IPR002372">
    <property type="entry name" value="PQQ_rpt_dom"/>
</dbReference>
<dbReference type="PANTHER" id="PTHR34512:SF30">
    <property type="entry name" value="OUTER MEMBRANE PROTEIN ASSEMBLY FACTOR BAMB"/>
    <property type="match status" value="1"/>
</dbReference>
<dbReference type="SUPFAM" id="SSF50998">
    <property type="entry name" value="Quinoprotein alcohol dehydrogenase-like"/>
    <property type="match status" value="2"/>
</dbReference>
<organism evidence="3 4">
    <name type="scientific">Thioclava kandeliae</name>
    <dbReference type="NCBI Taxonomy" id="3070818"/>
    <lineage>
        <taxon>Bacteria</taxon>
        <taxon>Pseudomonadati</taxon>
        <taxon>Pseudomonadota</taxon>
        <taxon>Alphaproteobacteria</taxon>
        <taxon>Rhodobacterales</taxon>
        <taxon>Paracoccaceae</taxon>
        <taxon>Thioclava</taxon>
    </lineage>
</organism>
<dbReference type="RefSeq" id="WP_339113084.1">
    <property type="nucleotide sequence ID" value="NZ_JAYWLC010000007.1"/>
</dbReference>
<dbReference type="Proteomes" id="UP001438953">
    <property type="component" value="Unassembled WGS sequence"/>
</dbReference>
<dbReference type="Pfam" id="PF13360">
    <property type="entry name" value="PQQ_2"/>
    <property type="match status" value="2"/>
</dbReference>
<reference evidence="3 4" key="1">
    <citation type="submission" date="2024-01" db="EMBL/GenBank/DDBJ databases">
        <authorList>
            <person name="Deng Y."/>
            <person name="Su J."/>
        </authorList>
    </citation>
    <scope>NUCLEOTIDE SEQUENCE [LARGE SCALE GENOMIC DNA]</scope>
    <source>
        <strain evidence="3 4">CPCC 100088</strain>
    </source>
</reference>
<accession>A0ABV1SGY5</accession>
<protein>
    <submittedName>
        <fullName evidence="3">PQQ-binding-like beta-propeller repeat protein</fullName>
    </submittedName>
</protein>
<evidence type="ECO:0000313" key="4">
    <source>
        <dbReference type="Proteomes" id="UP001438953"/>
    </source>
</evidence>
<feature type="chain" id="PRO_5046435840" evidence="1">
    <location>
        <begin position="19"/>
        <end position="436"/>
    </location>
</feature>
<name>A0ABV1SGY5_9RHOB</name>
<keyword evidence="1" id="KW-0732">Signal</keyword>
<reference evidence="3 4" key="2">
    <citation type="submission" date="2024-06" db="EMBL/GenBank/DDBJ databases">
        <title>Thioclava kandeliae sp. nov. from a rhizosphere soil sample of Kandelia candel in a mangrove.</title>
        <authorList>
            <person name="Mu T."/>
        </authorList>
    </citation>
    <scope>NUCLEOTIDE SEQUENCE [LARGE SCALE GENOMIC DNA]</scope>
    <source>
        <strain evidence="3 4">CPCC 100088</strain>
    </source>
</reference>
<comment type="caution">
    <text evidence="3">The sequence shown here is derived from an EMBL/GenBank/DDBJ whole genome shotgun (WGS) entry which is preliminary data.</text>
</comment>
<feature type="domain" description="Pyrrolo-quinoline quinone repeat" evidence="2">
    <location>
        <begin position="376"/>
        <end position="435"/>
    </location>
</feature>
<feature type="signal peptide" evidence="1">
    <location>
        <begin position="1"/>
        <end position="18"/>
    </location>
</feature>
<sequence>MKLIHKMAALGMMLAVSACEKEVILQGDRLDPRDVLSDSASGPAPVTSTALNLPAVTSNADWAQRAGNASHHAPNAAIGQGTTLLWQAGIGQGDAKRYRITADPVVSGGRIFTLDSHTDVTATSTSGQTLWRANLLPANETAGSASGGGLAADGNTLFVTTGYGELVAVDAASGTIRWRQDFGVSLGGAPTVSGGLVYVVARDGSAWAIRESDGKVEWQMQGGASPSAMTGVSAPAVGGNTVVFPFPSGDLMATLPKGGFDMWQARVPGRRLGRAFGSVVDLTGDPVIAGDVVYAGTSAGRSAAFDLASGKQKWVAKTGANSPLVVAGGSVFLVSDEAKLTRLDAATGAEIYSVPMPYYIKEKAKKQQAIYVHYGPVLAGNKLFVASSDERLRVFDPATGKLISEAPLPGGAASAPVVAGGTLYVVSRDGKLLAYR</sequence>
<keyword evidence="4" id="KW-1185">Reference proteome</keyword>
<dbReference type="InterPro" id="IPR018391">
    <property type="entry name" value="PQQ_b-propeller_rpt"/>
</dbReference>
<feature type="domain" description="Pyrrolo-quinoline quinone repeat" evidence="2">
    <location>
        <begin position="118"/>
        <end position="351"/>
    </location>
</feature>
<dbReference type="EMBL" id="JAYWLC010000007">
    <property type="protein sequence ID" value="MER5172164.1"/>
    <property type="molecule type" value="Genomic_DNA"/>
</dbReference>
<dbReference type="InterPro" id="IPR015943">
    <property type="entry name" value="WD40/YVTN_repeat-like_dom_sf"/>
</dbReference>
<dbReference type="InterPro" id="IPR011047">
    <property type="entry name" value="Quinoprotein_ADH-like_sf"/>
</dbReference>
<dbReference type="PROSITE" id="PS51257">
    <property type="entry name" value="PROKAR_LIPOPROTEIN"/>
    <property type="match status" value="1"/>
</dbReference>
<dbReference type="PANTHER" id="PTHR34512">
    <property type="entry name" value="CELL SURFACE PROTEIN"/>
    <property type="match status" value="1"/>
</dbReference>
<evidence type="ECO:0000256" key="1">
    <source>
        <dbReference type="SAM" id="SignalP"/>
    </source>
</evidence>
<dbReference type="Gene3D" id="2.130.10.10">
    <property type="entry name" value="YVTN repeat-like/Quinoprotein amine dehydrogenase"/>
    <property type="match status" value="1"/>
</dbReference>
<gene>
    <name evidence="3" type="ORF">VSX56_10280</name>
</gene>